<keyword evidence="4" id="KW-1185">Reference proteome</keyword>
<dbReference type="SUPFAM" id="SSF53720">
    <property type="entry name" value="ALDH-like"/>
    <property type="match status" value="1"/>
</dbReference>
<evidence type="ECO:0000313" key="4">
    <source>
        <dbReference type="Proteomes" id="UP000005234"/>
    </source>
</evidence>
<dbReference type="InterPro" id="IPR016162">
    <property type="entry name" value="Ald_DH_N"/>
</dbReference>
<dbReference type="RefSeq" id="WP_014401673.1">
    <property type="nucleotide sequence ID" value="NC_017033.1"/>
</dbReference>
<name>H8L0P1_FRAAD</name>
<dbReference type="PANTHER" id="PTHR11699">
    <property type="entry name" value="ALDEHYDE DEHYDROGENASE-RELATED"/>
    <property type="match status" value="1"/>
</dbReference>
<dbReference type="Gene3D" id="3.40.605.10">
    <property type="entry name" value="Aldehyde Dehydrogenase, Chain A, domain 1"/>
    <property type="match status" value="1"/>
</dbReference>
<dbReference type="Pfam" id="PF00171">
    <property type="entry name" value="Aldedh"/>
    <property type="match status" value="1"/>
</dbReference>
<protein>
    <submittedName>
        <fullName evidence="3">NAD-dependent aldehyde dehydrogenase</fullName>
    </submittedName>
</protein>
<accession>H8L0P1</accession>
<dbReference type="AlphaFoldDB" id="H8L0P1"/>
<proteinExistence type="predicted"/>
<dbReference type="EMBL" id="CP003350">
    <property type="protein sequence ID" value="AFC84667.1"/>
    <property type="molecule type" value="Genomic_DNA"/>
</dbReference>
<organism evidence="3 4">
    <name type="scientific">Frateuria aurantia (strain ATCC 33424 / DSM 6220 / KCTC 2777 / LMG 1558 / NBRC 3245 / NCIMB 13370)</name>
    <name type="common">Acetobacter aurantius</name>
    <dbReference type="NCBI Taxonomy" id="767434"/>
    <lineage>
        <taxon>Bacteria</taxon>
        <taxon>Pseudomonadati</taxon>
        <taxon>Pseudomonadota</taxon>
        <taxon>Gammaproteobacteria</taxon>
        <taxon>Lysobacterales</taxon>
        <taxon>Rhodanobacteraceae</taxon>
        <taxon>Frateuria</taxon>
    </lineage>
</organism>
<dbReference type="STRING" id="767434.Fraau_0170"/>
<dbReference type="Gene3D" id="3.40.309.10">
    <property type="entry name" value="Aldehyde Dehydrogenase, Chain A, domain 2"/>
    <property type="match status" value="1"/>
</dbReference>
<dbReference type="HOGENOM" id="CLU_005391_0_1_6"/>
<dbReference type="InterPro" id="IPR016161">
    <property type="entry name" value="Ald_DH/histidinol_DH"/>
</dbReference>
<reference evidence="3" key="1">
    <citation type="submission" date="2012-02" db="EMBL/GenBank/DDBJ databases">
        <title>The complete genome of Frateuria aurantia DSM 6220.</title>
        <authorList>
            <consortium name="US DOE Joint Genome Institute (JGI-PGF)"/>
            <person name="Lucas S."/>
            <person name="Copeland A."/>
            <person name="Lapidus A."/>
            <person name="Glavina del Rio T."/>
            <person name="Dalin E."/>
            <person name="Tice H."/>
            <person name="Bruce D."/>
            <person name="Goodwin L."/>
            <person name="Pitluck S."/>
            <person name="Peters L."/>
            <person name="Ovchinnikova G."/>
            <person name="Teshima H."/>
            <person name="Kyrpides N."/>
            <person name="Mavromatis K."/>
            <person name="Ivanova N."/>
            <person name="Brettin T."/>
            <person name="Detter J.C."/>
            <person name="Han C."/>
            <person name="Larimer F."/>
            <person name="Land M."/>
            <person name="Hauser L."/>
            <person name="Markowitz V."/>
            <person name="Cheng J.-F."/>
            <person name="Hugenholtz P."/>
            <person name="Woyke T."/>
            <person name="Wu D."/>
            <person name="Brambilla E."/>
            <person name="Klenk H.-P."/>
            <person name="Eisen J.A."/>
        </authorList>
    </citation>
    <scope>NUCLEOTIDE SEQUENCE</scope>
    <source>
        <strain evidence="3">DSM 6220</strain>
    </source>
</reference>
<dbReference type="GO" id="GO:0016620">
    <property type="term" value="F:oxidoreductase activity, acting on the aldehyde or oxo group of donors, NAD or NADP as acceptor"/>
    <property type="evidence" value="ECO:0007669"/>
    <property type="project" value="InterPro"/>
</dbReference>
<keyword evidence="1" id="KW-0560">Oxidoreductase</keyword>
<gene>
    <name evidence="3" type="ordered locus">Fraau_0170</name>
</gene>
<dbReference type="Proteomes" id="UP000005234">
    <property type="component" value="Chromosome"/>
</dbReference>
<dbReference type="eggNOG" id="COG1012">
    <property type="taxonomic scope" value="Bacteria"/>
</dbReference>
<evidence type="ECO:0000259" key="2">
    <source>
        <dbReference type="Pfam" id="PF00171"/>
    </source>
</evidence>
<evidence type="ECO:0000256" key="1">
    <source>
        <dbReference type="ARBA" id="ARBA00023002"/>
    </source>
</evidence>
<dbReference type="KEGG" id="fau:Fraau_0170"/>
<sequence>MSVARPVLAIPSHLDRSQLLDRARQRLPQAFDADGHLLAPILGQWQSSGHWSPACSPIDGQVWAELPQLTAEQAIEAVQCTAQAYPAWAGLSLEARTAQVGTALQKLREERDLLAGLLAWDIGKTWRTAGSDVDRCIEGVEWYLQGIDEMLAGRQPIGLVSNIASWNYPFSVLLTNVLVQALAGNSVVAKIPGQGGGVSLTIAFGLLFEAGLPVSLIGGAGRALSPALVAHADIAGMAFVGGRRNGRAVGEQLKGSGKAYALEMEGINAYAITGFSQWPLLRKQIRAGFDYGKQRCTAYTRWVVERSLLEKFVQTWREAVADLRVGHPFQGESIDFGPLISAAKVSELKLRIDEAVSRGARVLYSGELVDDSFGTGQDRSAYLAPQLVIGAPADSELYRNEPFGPVDLVVPVDSVDELVAEANASGGALVAAVGCDDLEQAKALAGRIQAYKVGINALRSRGDRDESFGGLGESWEGAFVGGRNLVLAFTAGEEAAPGRWPK</sequence>
<feature type="domain" description="Aldehyde dehydrogenase" evidence="2">
    <location>
        <begin position="52"/>
        <end position="485"/>
    </location>
</feature>
<evidence type="ECO:0000313" key="3">
    <source>
        <dbReference type="EMBL" id="AFC84667.1"/>
    </source>
</evidence>
<dbReference type="InterPro" id="IPR015590">
    <property type="entry name" value="Aldehyde_DH_dom"/>
</dbReference>
<dbReference type="InterPro" id="IPR016163">
    <property type="entry name" value="Ald_DH_C"/>
</dbReference>